<evidence type="ECO:0000313" key="2">
    <source>
        <dbReference type="EMBL" id="CAF1096357.1"/>
    </source>
</evidence>
<dbReference type="EMBL" id="CAJNOH010000314">
    <property type="protein sequence ID" value="CAF0995845.1"/>
    <property type="molecule type" value="Genomic_DNA"/>
</dbReference>
<dbReference type="AlphaFoldDB" id="A0A814NTD6"/>
<dbReference type="Proteomes" id="UP000663854">
    <property type="component" value="Unassembled WGS sequence"/>
</dbReference>
<protein>
    <submittedName>
        <fullName evidence="2">Uncharacterized protein</fullName>
    </submittedName>
</protein>
<dbReference type="Proteomes" id="UP000663870">
    <property type="component" value="Unassembled WGS sequence"/>
</dbReference>
<accession>A0A814NTD6</accession>
<evidence type="ECO:0000313" key="3">
    <source>
        <dbReference type="Proteomes" id="UP000663870"/>
    </source>
</evidence>
<keyword evidence="3" id="KW-1185">Reference proteome</keyword>
<reference evidence="2" key="1">
    <citation type="submission" date="2021-02" db="EMBL/GenBank/DDBJ databases">
        <authorList>
            <person name="Nowell W R."/>
        </authorList>
    </citation>
    <scope>NUCLEOTIDE SEQUENCE</scope>
</reference>
<gene>
    <name evidence="2" type="ORF">JXQ802_LOCUS18969</name>
    <name evidence="1" type="ORF">PYM288_LOCUS14359</name>
</gene>
<sequence length="198" mass="21637">MDGPMQLLYQILNHFEKLNGIDPIGLFLSLLVSVGHLCAESTVKITNHISKLNLFLLLIGPSGTGKSKIISPIKKAIIDTIKALGISKDDAGIMDDFTNASLSAKLAKTNVFILTDEAEKPLLSLGFYSPLSEISAGDRIAGCKFFGSIPTSKDTMSYHLEINSHLSFVGATTGRLWHRLIHFYGQGYQSDGFSERYL</sequence>
<comment type="caution">
    <text evidence="2">The sequence shown here is derived from an EMBL/GenBank/DDBJ whole genome shotgun (WGS) entry which is preliminary data.</text>
</comment>
<dbReference type="EMBL" id="CAJNOL010000510">
    <property type="protein sequence ID" value="CAF1096357.1"/>
    <property type="molecule type" value="Genomic_DNA"/>
</dbReference>
<evidence type="ECO:0000313" key="1">
    <source>
        <dbReference type="EMBL" id="CAF0995845.1"/>
    </source>
</evidence>
<name>A0A814NTD6_9BILA</name>
<organism evidence="2 3">
    <name type="scientific">Rotaria sordida</name>
    <dbReference type="NCBI Taxonomy" id="392033"/>
    <lineage>
        <taxon>Eukaryota</taxon>
        <taxon>Metazoa</taxon>
        <taxon>Spiralia</taxon>
        <taxon>Gnathifera</taxon>
        <taxon>Rotifera</taxon>
        <taxon>Eurotatoria</taxon>
        <taxon>Bdelloidea</taxon>
        <taxon>Philodinida</taxon>
        <taxon>Philodinidae</taxon>
        <taxon>Rotaria</taxon>
    </lineage>
</organism>
<proteinExistence type="predicted"/>